<protein>
    <recommendedName>
        <fullName evidence="2">Phosphoglycerate mutase-like protein</fullName>
    </recommendedName>
</protein>
<name>A0A7S3DSP5_9STRA</name>
<reference evidence="1" key="1">
    <citation type="submission" date="2021-01" db="EMBL/GenBank/DDBJ databases">
        <authorList>
            <person name="Corre E."/>
            <person name="Pelletier E."/>
            <person name="Niang G."/>
            <person name="Scheremetjew M."/>
            <person name="Finn R."/>
            <person name="Kale V."/>
            <person name="Holt S."/>
            <person name="Cochrane G."/>
            <person name="Meng A."/>
            <person name="Brown T."/>
            <person name="Cohen L."/>
        </authorList>
    </citation>
    <scope>NUCLEOTIDE SEQUENCE</scope>
    <source>
        <strain evidence="1">CCMP125</strain>
    </source>
</reference>
<accession>A0A7S3DSP5</accession>
<dbReference type="InterPro" id="IPR029033">
    <property type="entry name" value="His_PPase_superfam"/>
</dbReference>
<dbReference type="InterPro" id="IPR051710">
    <property type="entry name" value="Phosphatase_SH3-domain"/>
</dbReference>
<dbReference type="Pfam" id="PF00300">
    <property type="entry name" value="His_Phos_1"/>
    <property type="match status" value="1"/>
</dbReference>
<dbReference type="SUPFAM" id="SSF53254">
    <property type="entry name" value="Phosphoglycerate mutase-like"/>
    <property type="match status" value="1"/>
</dbReference>
<proteinExistence type="predicted"/>
<dbReference type="PANTHER" id="PTHR16469:SF27">
    <property type="entry name" value="UBIQUITIN-ASSOCIATED AND SH3 DOMAIN-CONTAINING BA-RELATED"/>
    <property type="match status" value="1"/>
</dbReference>
<organism evidence="1">
    <name type="scientific">Entomoneis paludosa</name>
    <dbReference type="NCBI Taxonomy" id="265537"/>
    <lineage>
        <taxon>Eukaryota</taxon>
        <taxon>Sar</taxon>
        <taxon>Stramenopiles</taxon>
        <taxon>Ochrophyta</taxon>
        <taxon>Bacillariophyta</taxon>
        <taxon>Bacillariophyceae</taxon>
        <taxon>Bacillariophycidae</taxon>
        <taxon>Entomoneidaceae</taxon>
        <taxon>Entomoneis</taxon>
    </lineage>
</organism>
<dbReference type="SMART" id="SM00855">
    <property type="entry name" value="PGAM"/>
    <property type="match status" value="1"/>
</dbReference>
<dbReference type="CDD" id="cd07067">
    <property type="entry name" value="HP_PGM_like"/>
    <property type="match status" value="1"/>
</dbReference>
<dbReference type="Gene3D" id="3.40.50.1240">
    <property type="entry name" value="Phosphoglycerate mutase-like"/>
    <property type="match status" value="1"/>
</dbReference>
<dbReference type="EMBL" id="HBHT01026013">
    <property type="protein sequence ID" value="CAD9977332.1"/>
    <property type="molecule type" value="Transcribed_RNA"/>
</dbReference>
<gene>
    <name evidence="1" type="ORF">APAL1065_LOCUS17455</name>
</gene>
<evidence type="ECO:0008006" key="2">
    <source>
        <dbReference type="Google" id="ProtNLM"/>
    </source>
</evidence>
<dbReference type="InterPro" id="IPR013078">
    <property type="entry name" value="His_Pase_superF_clade-1"/>
</dbReference>
<dbReference type="AlphaFoldDB" id="A0A7S3DSP5"/>
<sequence length="296" mass="33082">MSTDKEEAQHLIIIRHGDRWDYENPQAWKDHTSNRKGDPPLSALGLHQARETGNFLESYLQELDIQATDITWMSSPFLRCLQTSTEALNAMTTLQADYQIPILPEDGIFEWDGKGGAWHKDLPPKEERIHYFPRLLETTSTYQPLHVPTLPEPRSAFEGRCRATLDALHKRHTYKPKTALILVSHAACCASFAYLASNQTLQDITPAAPCSLYHLQRFENTPIWALDAHDAPSSKNGFSDHLAAIGSNTVPWNHFGDKSKHLGYTGPPTSRFAPASLQQELKAAAAAATTDSKEEL</sequence>
<evidence type="ECO:0000313" key="1">
    <source>
        <dbReference type="EMBL" id="CAD9977332.1"/>
    </source>
</evidence>
<dbReference type="PANTHER" id="PTHR16469">
    <property type="entry name" value="UBIQUITIN-ASSOCIATED AND SH3 DOMAIN-CONTAINING BA-RELATED"/>
    <property type="match status" value="1"/>
</dbReference>